<keyword evidence="1" id="KW-0472">Membrane</keyword>
<gene>
    <name evidence="2" type="ORF">DTER00134_LOCUS11801</name>
</gene>
<protein>
    <submittedName>
        <fullName evidence="2">Uncharacterized protein</fullName>
    </submittedName>
</protein>
<dbReference type="PANTHER" id="PTHR13018">
    <property type="entry name" value="PROBABLE MEMBRANE PROTEIN DUF221-RELATED"/>
    <property type="match status" value="1"/>
</dbReference>
<feature type="transmembrane region" description="Helical" evidence="1">
    <location>
        <begin position="302"/>
        <end position="325"/>
    </location>
</feature>
<feature type="transmembrane region" description="Helical" evidence="1">
    <location>
        <begin position="195"/>
        <end position="217"/>
    </location>
</feature>
<dbReference type="PANTHER" id="PTHR13018:SF83">
    <property type="entry name" value="RRM DOMAIN-CONTAINING PROTEIN"/>
    <property type="match status" value="1"/>
</dbReference>
<dbReference type="GO" id="GO:0005886">
    <property type="term" value="C:plasma membrane"/>
    <property type="evidence" value="ECO:0007669"/>
    <property type="project" value="TreeGrafter"/>
</dbReference>
<reference evidence="2" key="1">
    <citation type="submission" date="2021-01" db="EMBL/GenBank/DDBJ databases">
        <authorList>
            <person name="Corre E."/>
            <person name="Pelletier E."/>
            <person name="Niang G."/>
            <person name="Scheremetjew M."/>
            <person name="Finn R."/>
            <person name="Kale V."/>
            <person name="Holt S."/>
            <person name="Cochrane G."/>
            <person name="Meng A."/>
            <person name="Brown T."/>
            <person name="Cohen L."/>
        </authorList>
    </citation>
    <scope>NUCLEOTIDE SEQUENCE</scope>
    <source>
        <strain evidence="2">CCMP1320</strain>
    </source>
</reference>
<feature type="transmembrane region" description="Helical" evidence="1">
    <location>
        <begin position="253"/>
        <end position="282"/>
    </location>
</feature>
<keyword evidence="1" id="KW-0812">Transmembrane</keyword>
<organism evidence="2">
    <name type="scientific">Dunaliella tertiolecta</name>
    <name type="common">Green alga</name>
    <dbReference type="NCBI Taxonomy" id="3047"/>
    <lineage>
        <taxon>Eukaryota</taxon>
        <taxon>Viridiplantae</taxon>
        <taxon>Chlorophyta</taxon>
        <taxon>core chlorophytes</taxon>
        <taxon>Chlorophyceae</taxon>
        <taxon>CS clade</taxon>
        <taxon>Chlamydomonadales</taxon>
        <taxon>Dunaliellaceae</taxon>
        <taxon>Dunaliella</taxon>
    </lineage>
</organism>
<accession>A0A7S3VNS6</accession>
<proteinExistence type="predicted"/>
<feature type="transmembrane region" description="Helical" evidence="1">
    <location>
        <begin position="92"/>
        <end position="118"/>
    </location>
</feature>
<dbReference type="AlphaFoldDB" id="A0A7S3VNS6"/>
<dbReference type="EMBL" id="HBIP01019869">
    <property type="protein sequence ID" value="CAE0496728.1"/>
    <property type="molecule type" value="Transcribed_RNA"/>
</dbReference>
<dbReference type="GO" id="GO:0005227">
    <property type="term" value="F:calcium-activated cation channel activity"/>
    <property type="evidence" value="ECO:0007669"/>
    <property type="project" value="InterPro"/>
</dbReference>
<feature type="transmembrane region" description="Helical" evidence="1">
    <location>
        <begin position="138"/>
        <end position="160"/>
    </location>
</feature>
<dbReference type="InterPro" id="IPR045122">
    <property type="entry name" value="Csc1-like"/>
</dbReference>
<sequence>MAPAIRRSLGATTSKPDEEACDDACDWKTPGGDLQLPSEKRDVYKSCFEDGIDPDTGLACGDERICYECFCKTALQQSMYEERSYCNRFQNVLLVATAAQALSVVVIVTVNLTVKLLIQWLSRLEKHHTRSKETRSITWALFTTQVLNFAVSIVVANAYLPRAQEAMEGSRARLIFFGGIYSDLTPNWYRDVGKPIMVSHLVGIVVRITLIGIPILLRFIKVKRRTKALTQAQMNAAYMGHEFQIAIRYGEHLTAIFVCWIFSSGIPLMYWSCAISFALHFWVEKYELLKVCSYPINYSSDLAKFVASTLPISTILHLLGACWAYSVIGVPRSPLAGGGARPVLETVALAFRGLWKHTTGLTAKQVCQAGCPS</sequence>
<keyword evidence="1" id="KW-1133">Transmembrane helix</keyword>
<evidence type="ECO:0000256" key="1">
    <source>
        <dbReference type="SAM" id="Phobius"/>
    </source>
</evidence>
<evidence type="ECO:0000313" key="2">
    <source>
        <dbReference type="EMBL" id="CAE0496728.1"/>
    </source>
</evidence>
<name>A0A7S3VNS6_DUNTE</name>